<keyword evidence="2" id="KW-1185">Reference proteome</keyword>
<accession>A0AA88E0A5</accession>
<organism evidence="1 2">
    <name type="scientific">Ficus carica</name>
    <name type="common">Common fig</name>
    <dbReference type="NCBI Taxonomy" id="3494"/>
    <lineage>
        <taxon>Eukaryota</taxon>
        <taxon>Viridiplantae</taxon>
        <taxon>Streptophyta</taxon>
        <taxon>Embryophyta</taxon>
        <taxon>Tracheophyta</taxon>
        <taxon>Spermatophyta</taxon>
        <taxon>Magnoliopsida</taxon>
        <taxon>eudicotyledons</taxon>
        <taxon>Gunneridae</taxon>
        <taxon>Pentapetalae</taxon>
        <taxon>rosids</taxon>
        <taxon>fabids</taxon>
        <taxon>Rosales</taxon>
        <taxon>Moraceae</taxon>
        <taxon>Ficeae</taxon>
        <taxon>Ficus</taxon>
    </lineage>
</organism>
<evidence type="ECO:0000313" key="2">
    <source>
        <dbReference type="Proteomes" id="UP001187192"/>
    </source>
</evidence>
<proteinExistence type="predicted"/>
<evidence type="ECO:0000313" key="1">
    <source>
        <dbReference type="EMBL" id="GMN65295.1"/>
    </source>
</evidence>
<reference evidence="1" key="1">
    <citation type="submission" date="2023-07" db="EMBL/GenBank/DDBJ databases">
        <title>draft genome sequence of fig (Ficus carica).</title>
        <authorList>
            <person name="Takahashi T."/>
            <person name="Nishimura K."/>
        </authorList>
    </citation>
    <scope>NUCLEOTIDE SEQUENCE</scope>
</reference>
<comment type="caution">
    <text evidence="1">The sequence shown here is derived from an EMBL/GenBank/DDBJ whole genome shotgun (WGS) entry which is preliminary data.</text>
</comment>
<protein>
    <submittedName>
        <fullName evidence="1">Uncharacterized protein</fullName>
    </submittedName>
</protein>
<gene>
    <name evidence="1" type="ORF">TIFTF001_034371</name>
</gene>
<dbReference type="AlphaFoldDB" id="A0AA88E0A5"/>
<dbReference type="EMBL" id="BTGU01000224">
    <property type="protein sequence ID" value="GMN65295.1"/>
    <property type="molecule type" value="Genomic_DNA"/>
</dbReference>
<dbReference type="Proteomes" id="UP001187192">
    <property type="component" value="Unassembled WGS sequence"/>
</dbReference>
<sequence>MRRVGDSSGDEGVRWVRDGSSAQRCDGFVTEGLGAAALWGSQQMVFGGRAGNSRYRSSGGGMVGS</sequence>
<name>A0AA88E0A5_FICCA</name>